<dbReference type="Proteomes" id="UP000186657">
    <property type="component" value="Unassembled WGS sequence"/>
</dbReference>
<protein>
    <submittedName>
        <fullName evidence="1">Uncharacterized protein</fullName>
    </submittedName>
</protein>
<evidence type="ECO:0000313" key="1">
    <source>
        <dbReference type="EMBL" id="OLT59972.1"/>
    </source>
</evidence>
<reference evidence="1 2" key="1">
    <citation type="submission" date="2016-10" db="EMBL/GenBank/DDBJ databases">
        <title>Comparative genomics uncovers the prolific and rare metabolic potential of the cyanobacterial genus Moorea.</title>
        <authorList>
            <person name="Leao T."/>
            <person name="Castelao G."/>
            <person name="Korobeynikov A."/>
            <person name="Monroe E.A."/>
            <person name="Podell S."/>
            <person name="Glukhov E."/>
            <person name="Allen E."/>
            <person name="Gerwick W.H."/>
            <person name="Gerwick L."/>
        </authorList>
    </citation>
    <scope>NUCLEOTIDE SEQUENCE [LARGE SCALE GENOMIC DNA]</scope>
    <source>
        <strain evidence="1 2">PNG5-198</strain>
    </source>
</reference>
<dbReference type="SUPFAM" id="SSF51126">
    <property type="entry name" value="Pectin lyase-like"/>
    <property type="match status" value="1"/>
</dbReference>
<dbReference type="InterPro" id="IPR011050">
    <property type="entry name" value="Pectin_lyase_fold/virulence"/>
</dbReference>
<proteinExistence type="predicted"/>
<dbReference type="AlphaFoldDB" id="A0A1U7N206"/>
<sequence length="156" mass="16394">MAVFTVNTTADLMNSLDVVTTLREAIEAANNSPGEDTILFELEPGQQTITLDPTLGTLEITDSVNIVGKDVGISFDISDSDSPNLELGVFKDADQITVQGDGSFDIFTISAENNVSAEPNVTFKSLTISEGVDAIQVNDGNLKVIDSILIAGGATK</sequence>
<accession>A0A1U7N206</accession>
<evidence type="ECO:0000313" key="2">
    <source>
        <dbReference type="Proteomes" id="UP000186657"/>
    </source>
</evidence>
<keyword evidence="2" id="KW-1185">Reference proteome</keyword>
<dbReference type="RefSeq" id="WP_075899795.1">
    <property type="nucleotide sequence ID" value="NZ_MKZS01000001.1"/>
</dbReference>
<dbReference type="EMBL" id="MKZS01000001">
    <property type="protein sequence ID" value="OLT59972.1"/>
    <property type="molecule type" value="Genomic_DNA"/>
</dbReference>
<organism evidence="1 2">
    <name type="scientific">Moorena bouillonii PNG</name>
    <dbReference type="NCBI Taxonomy" id="568701"/>
    <lineage>
        <taxon>Bacteria</taxon>
        <taxon>Bacillati</taxon>
        <taxon>Cyanobacteriota</taxon>
        <taxon>Cyanophyceae</taxon>
        <taxon>Coleofasciculales</taxon>
        <taxon>Coleofasciculaceae</taxon>
        <taxon>Moorena</taxon>
    </lineage>
</organism>
<gene>
    <name evidence="1" type="ORF">BJP37_14010</name>
</gene>
<comment type="caution">
    <text evidence="1">The sequence shown here is derived from an EMBL/GenBank/DDBJ whole genome shotgun (WGS) entry which is preliminary data.</text>
</comment>
<name>A0A1U7N206_9CYAN</name>